<dbReference type="PANTHER" id="PTHR10587:SF137">
    <property type="entry name" value="4-DEOXY-4-FORMAMIDO-L-ARABINOSE-PHOSPHOUNDECAPRENOL DEFORMYLASE ARND-RELATED"/>
    <property type="match status" value="1"/>
</dbReference>
<dbReference type="GeneID" id="31355824"/>
<dbReference type="PROSITE" id="PS51677">
    <property type="entry name" value="NODB"/>
    <property type="match status" value="1"/>
</dbReference>
<evidence type="ECO:0000259" key="3">
    <source>
        <dbReference type="PROSITE" id="PS51677"/>
    </source>
</evidence>
<dbReference type="SUPFAM" id="SSF88713">
    <property type="entry name" value="Glycoside hydrolase/deacetylase"/>
    <property type="match status" value="1"/>
</dbReference>
<feature type="region of interest" description="Disordered" evidence="1">
    <location>
        <begin position="325"/>
        <end position="380"/>
    </location>
</feature>
<dbReference type="EMBL" id="ADBJ01000002">
    <property type="protein sequence ID" value="EFA86496.1"/>
    <property type="molecule type" value="Genomic_DNA"/>
</dbReference>
<keyword evidence="5" id="KW-1185">Reference proteome</keyword>
<feature type="region of interest" description="Disordered" evidence="1">
    <location>
        <begin position="18"/>
        <end position="87"/>
    </location>
</feature>
<sequence length="523" mass="60532">MIFIDDYPMNYKPLLQQQQHHNQNQYQQGQQSQQNQQNQHFQNTQITPLSIFSSGNSNLYNQHQHQNQYSSSNQQHSSSSQSSIFSNSNINSSNSLSNSGNSYYNTATNIYTRGRRPSIQTGGKSGVDEERFDSNNNNNNNNDAYKDDDDKKMNIYYSGGSGYSWWSILLMGVLALAIGFLLIVYFQPNFVVRALSNHFNGEVVFFSENRNEIRTRKLVALTIDDAPSRDTEAILDIFEQYNVKATFFLIGKHAMRSAYHQRVLDRVLDQGHEIGNHMWRDEPSINLELDEFERQLIQVDQIINQTYQKYYERLSLRQQLQDLKQREEEEVHQQEKQEQQPQQQNNQEDSTDSSTTSTTNLNTINNSNDNDNSNDNNNNVDCNNNNNNICNLRRKKLFRPGSGWFNRKMLDIVTRYGYTMCLGNVYPHDPFIKLTSLNSWYVTTTVSPGSVIILHDREYTADTLKSILPKLISEGYTFITLSNLLDIDEKLKQTELLNSNNNNNNNNNNNIDSDEDNLNKKAF</sequence>
<keyword evidence="2" id="KW-0472">Membrane</keyword>
<evidence type="ECO:0000256" key="1">
    <source>
        <dbReference type="SAM" id="MobiDB-lite"/>
    </source>
</evidence>
<reference evidence="4 5" key="1">
    <citation type="journal article" date="2011" name="Genome Res.">
        <title>Phylogeny-wide analysis of social amoeba genomes highlights ancient origins for complex intercellular communication.</title>
        <authorList>
            <person name="Heidel A.J."/>
            <person name="Lawal H.M."/>
            <person name="Felder M."/>
            <person name="Schilde C."/>
            <person name="Helps N.R."/>
            <person name="Tunggal B."/>
            <person name="Rivero F."/>
            <person name="John U."/>
            <person name="Schleicher M."/>
            <person name="Eichinger L."/>
            <person name="Platzer M."/>
            <person name="Noegel A.A."/>
            <person name="Schaap P."/>
            <person name="Gloeckner G."/>
        </authorList>
    </citation>
    <scope>NUCLEOTIDE SEQUENCE [LARGE SCALE GENOMIC DNA]</scope>
    <source>
        <strain evidence="5">ATCC 26659 / Pp 5 / PN500</strain>
    </source>
</reference>
<dbReference type="STRING" id="670386.D3AW23"/>
<feature type="compositionally biased region" description="Low complexity" evidence="1">
    <location>
        <begin position="498"/>
        <end position="511"/>
    </location>
</feature>
<feature type="transmembrane region" description="Helical" evidence="2">
    <location>
        <begin position="163"/>
        <end position="186"/>
    </location>
</feature>
<dbReference type="AlphaFoldDB" id="D3AW23"/>
<dbReference type="Gene3D" id="3.20.20.370">
    <property type="entry name" value="Glycoside hydrolase/deacetylase"/>
    <property type="match status" value="2"/>
</dbReference>
<feature type="compositionally biased region" description="Low complexity" evidence="1">
    <location>
        <begin position="18"/>
        <end position="45"/>
    </location>
</feature>
<dbReference type="InterPro" id="IPR050248">
    <property type="entry name" value="Polysacc_deacetylase_ArnD"/>
</dbReference>
<evidence type="ECO:0000313" key="4">
    <source>
        <dbReference type="EMBL" id="EFA86496.1"/>
    </source>
</evidence>
<dbReference type="InterPro" id="IPR011330">
    <property type="entry name" value="Glyco_hydro/deAcase_b/a-brl"/>
</dbReference>
<comment type="caution">
    <text evidence="4">The sequence shown here is derived from an EMBL/GenBank/DDBJ whole genome shotgun (WGS) entry which is preliminary data.</text>
</comment>
<dbReference type="InterPro" id="IPR002509">
    <property type="entry name" value="NODB_dom"/>
</dbReference>
<feature type="compositionally biased region" description="Basic and acidic residues" evidence="1">
    <location>
        <begin position="325"/>
        <end position="338"/>
    </location>
</feature>
<dbReference type="GO" id="GO:0004099">
    <property type="term" value="F:chitin deacetylase activity"/>
    <property type="evidence" value="ECO:0007669"/>
    <property type="project" value="UniProtKB-ARBA"/>
</dbReference>
<feature type="compositionally biased region" description="Low complexity" evidence="1">
    <location>
        <begin position="134"/>
        <end position="143"/>
    </location>
</feature>
<organism evidence="4 5">
    <name type="scientific">Heterostelium pallidum (strain ATCC 26659 / Pp 5 / PN500)</name>
    <name type="common">Cellular slime mold</name>
    <name type="synonym">Polysphondylium pallidum</name>
    <dbReference type="NCBI Taxonomy" id="670386"/>
    <lineage>
        <taxon>Eukaryota</taxon>
        <taxon>Amoebozoa</taxon>
        <taxon>Evosea</taxon>
        <taxon>Eumycetozoa</taxon>
        <taxon>Dictyostelia</taxon>
        <taxon>Acytosteliales</taxon>
        <taxon>Acytosteliaceae</taxon>
        <taxon>Heterostelium</taxon>
    </lineage>
</organism>
<dbReference type="PANTHER" id="PTHR10587">
    <property type="entry name" value="GLYCOSYL TRANSFERASE-RELATED"/>
    <property type="match status" value="1"/>
</dbReference>
<feature type="compositionally biased region" description="Low complexity" evidence="1">
    <location>
        <begin position="56"/>
        <end position="87"/>
    </location>
</feature>
<dbReference type="RefSeq" id="XP_020438601.1">
    <property type="nucleotide sequence ID" value="XM_020571327.1"/>
</dbReference>
<evidence type="ECO:0000256" key="2">
    <source>
        <dbReference type="SAM" id="Phobius"/>
    </source>
</evidence>
<keyword evidence="2" id="KW-0812">Transmembrane</keyword>
<dbReference type="Proteomes" id="UP000001396">
    <property type="component" value="Unassembled WGS sequence"/>
</dbReference>
<dbReference type="InParanoid" id="D3AW23"/>
<dbReference type="CDD" id="cd10958">
    <property type="entry name" value="CE4_NodB_like_2"/>
    <property type="match status" value="1"/>
</dbReference>
<feature type="domain" description="NodB homology" evidence="3">
    <location>
        <begin position="217"/>
        <end position="479"/>
    </location>
</feature>
<dbReference type="GO" id="GO:0005975">
    <property type="term" value="P:carbohydrate metabolic process"/>
    <property type="evidence" value="ECO:0007669"/>
    <property type="project" value="InterPro"/>
</dbReference>
<dbReference type="Pfam" id="PF01522">
    <property type="entry name" value="Polysacc_deac_1"/>
    <property type="match status" value="1"/>
</dbReference>
<feature type="compositionally biased region" description="Low complexity" evidence="1">
    <location>
        <begin position="339"/>
        <end position="380"/>
    </location>
</feature>
<accession>D3AW23</accession>
<gene>
    <name evidence="4" type="ORF">PPL_00290</name>
</gene>
<protein>
    <recommendedName>
        <fullName evidence="3">NodB homology domain-containing protein</fullName>
    </recommendedName>
</protein>
<feature type="compositionally biased region" description="Polar residues" evidence="1">
    <location>
        <begin position="46"/>
        <end position="55"/>
    </location>
</feature>
<feature type="region of interest" description="Disordered" evidence="1">
    <location>
        <begin position="114"/>
        <end position="149"/>
    </location>
</feature>
<keyword evidence="2" id="KW-1133">Transmembrane helix</keyword>
<name>D3AW23_HETP5</name>
<proteinExistence type="predicted"/>
<feature type="region of interest" description="Disordered" evidence="1">
    <location>
        <begin position="498"/>
        <end position="523"/>
    </location>
</feature>
<evidence type="ECO:0000313" key="5">
    <source>
        <dbReference type="Proteomes" id="UP000001396"/>
    </source>
</evidence>